<keyword evidence="2" id="KW-1133">Transmembrane helix</keyword>
<reference evidence="3 4" key="1">
    <citation type="submission" date="2021-06" db="EMBL/GenBank/DDBJ databases">
        <title>Caerostris extrusa draft genome.</title>
        <authorList>
            <person name="Kono N."/>
            <person name="Arakawa K."/>
        </authorList>
    </citation>
    <scope>NUCLEOTIDE SEQUENCE [LARGE SCALE GENOMIC DNA]</scope>
</reference>
<feature type="region of interest" description="Disordered" evidence="1">
    <location>
        <begin position="163"/>
        <end position="192"/>
    </location>
</feature>
<dbReference type="Proteomes" id="UP001054945">
    <property type="component" value="Unassembled WGS sequence"/>
</dbReference>
<evidence type="ECO:0000256" key="1">
    <source>
        <dbReference type="SAM" id="MobiDB-lite"/>
    </source>
</evidence>
<dbReference type="AlphaFoldDB" id="A0AAV4XFA8"/>
<feature type="compositionally biased region" description="Basic residues" evidence="1">
    <location>
        <begin position="28"/>
        <end position="40"/>
    </location>
</feature>
<protein>
    <submittedName>
        <fullName evidence="3">Uncharacterized protein</fullName>
    </submittedName>
</protein>
<name>A0AAV4XFA8_CAEEX</name>
<keyword evidence="2" id="KW-0812">Transmembrane</keyword>
<evidence type="ECO:0000313" key="3">
    <source>
        <dbReference type="EMBL" id="GIY93626.1"/>
    </source>
</evidence>
<feature type="region of interest" description="Disordered" evidence="1">
    <location>
        <begin position="28"/>
        <end position="103"/>
    </location>
</feature>
<organism evidence="3 4">
    <name type="scientific">Caerostris extrusa</name>
    <name type="common">Bark spider</name>
    <name type="synonym">Caerostris bankana</name>
    <dbReference type="NCBI Taxonomy" id="172846"/>
    <lineage>
        <taxon>Eukaryota</taxon>
        <taxon>Metazoa</taxon>
        <taxon>Ecdysozoa</taxon>
        <taxon>Arthropoda</taxon>
        <taxon>Chelicerata</taxon>
        <taxon>Arachnida</taxon>
        <taxon>Araneae</taxon>
        <taxon>Araneomorphae</taxon>
        <taxon>Entelegynae</taxon>
        <taxon>Araneoidea</taxon>
        <taxon>Araneidae</taxon>
        <taxon>Caerostris</taxon>
    </lineage>
</organism>
<gene>
    <name evidence="3" type="ORF">CEXT_95721</name>
</gene>
<dbReference type="EMBL" id="BPLR01000283">
    <property type="protein sequence ID" value="GIY93626.1"/>
    <property type="molecule type" value="Genomic_DNA"/>
</dbReference>
<evidence type="ECO:0000256" key="2">
    <source>
        <dbReference type="SAM" id="Phobius"/>
    </source>
</evidence>
<comment type="caution">
    <text evidence="3">The sequence shown here is derived from an EMBL/GenBank/DDBJ whole genome shotgun (WGS) entry which is preliminary data.</text>
</comment>
<feature type="transmembrane region" description="Helical" evidence="2">
    <location>
        <begin position="210"/>
        <end position="233"/>
    </location>
</feature>
<keyword evidence="2" id="KW-0472">Membrane</keyword>
<accession>A0AAV4XFA8</accession>
<sequence length="234" mass="25682">MRSYMTDHRTPLAWRHRDMTLQSGIQRNNHHHHHHHHHPSRPPPSPSVTTTSSDEREEVPMVRAPPLRRPNSRGTRYHRDGHSQFSAVEPYHAPAGTYRNGGTLRSTRSVPALALATWDGEPCPVHGHGVPLFHHQHPMGLSNAGTLHAGQPLHDASHDEAQALRHTSARRTLASEGSLQDEDTPASGYAGSKADDTYSVDQVCCKGHLIVLWIILAVVTIGVILGIVLGVTIA</sequence>
<proteinExistence type="predicted"/>
<keyword evidence="4" id="KW-1185">Reference proteome</keyword>
<evidence type="ECO:0000313" key="4">
    <source>
        <dbReference type="Proteomes" id="UP001054945"/>
    </source>
</evidence>